<dbReference type="AlphaFoldDB" id="A0A0Y5UX00"/>
<dbReference type="InterPro" id="IPR046100">
    <property type="entry name" value="DUF6037"/>
</dbReference>
<evidence type="ECO:0000313" key="8">
    <source>
        <dbReference type="Proteomes" id="UP000283829"/>
    </source>
</evidence>
<evidence type="ECO:0000313" key="4">
    <source>
        <dbReference type="EMBL" id="SUA29804.1"/>
    </source>
</evidence>
<protein>
    <submittedName>
        <fullName evidence="3">Uncharacterized protein</fullName>
    </submittedName>
</protein>
<dbReference type="RefSeq" id="WP_002219822.1">
    <property type="nucleotide sequence ID" value="NZ_AP024489.1"/>
</dbReference>
<evidence type="ECO:0000313" key="5">
    <source>
        <dbReference type="Proteomes" id="UP000072443"/>
    </source>
</evidence>
<dbReference type="EMBL" id="NWZY01000006">
    <property type="protein sequence ID" value="RQK80143.1"/>
    <property type="molecule type" value="Genomic_DNA"/>
</dbReference>
<reference evidence="7 8" key="2">
    <citation type="submission" date="2017-09" db="EMBL/GenBank/DDBJ databases">
        <title>Phenotypic and genotypic characterization of Colombian isolates of Neisseria meningitidis recovered from invasive disease.</title>
        <authorList>
            <person name="Duarte C."/>
            <person name="Gabastou J.M."/>
            <person name="Moreno J."/>
        </authorList>
    </citation>
    <scope>NUCLEOTIDE SEQUENCE [LARGE SCALE GENOMIC DNA]</scope>
    <source>
        <strain evidence="3 7">INS-Nm1012</strain>
        <strain evidence="2 8">INS-Nm1124</strain>
    </source>
</reference>
<dbReference type="EMBL" id="NWXB01000001">
    <property type="protein sequence ID" value="RQJ68800.1"/>
    <property type="molecule type" value="Genomic_DNA"/>
</dbReference>
<reference evidence="4 6" key="3">
    <citation type="submission" date="2018-06" db="EMBL/GenBank/DDBJ databases">
        <authorList>
            <consortium name="Pathogen Informatics"/>
            <person name="Doyle S."/>
        </authorList>
    </citation>
    <scope>NUCLEOTIDE SEQUENCE [LARGE SCALE GENOMIC DNA]</scope>
    <source>
        <strain evidence="4 6">NCTC8554</strain>
    </source>
</reference>
<evidence type="ECO:0000313" key="3">
    <source>
        <dbReference type="EMBL" id="RQK80143.1"/>
    </source>
</evidence>
<evidence type="ECO:0000313" key="6">
    <source>
        <dbReference type="Proteomes" id="UP000254176"/>
    </source>
</evidence>
<dbReference type="Proteomes" id="UP000283829">
    <property type="component" value="Unassembled WGS sequence"/>
</dbReference>
<organism evidence="3 7">
    <name type="scientific">Neisseria meningitidis</name>
    <dbReference type="NCBI Taxonomy" id="487"/>
    <lineage>
        <taxon>Bacteria</taxon>
        <taxon>Pseudomonadati</taxon>
        <taxon>Pseudomonadota</taxon>
        <taxon>Betaproteobacteria</taxon>
        <taxon>Neisseriales</taxon>
        <taxon>Neisseriaceae</taxon>
        <taxon>Neisseria</taxon>
    </lineage>
</organism>
<evidence type="ECO:0000313" key="7">
    <source>
        <dbReference type="Proteomes" id="UP000283666"/>
    </source>
</evidence>
<dbReference type="Proteomes" id="UP000254176">
    <property type="component" value="Unassembled WGS sequence"/>
</dbReference>
<proteinExistence type="predicted"/>
<accession>A0A0Y5UX00</accession>
<evidence type="ECO:0000313" key="2">
    <source>
        <dbReference type="EMBL" id="RQJ68800.1"/>
    </source>
</evidence>
<dbReference type="Proteomes" id="UP000283666">
    <property type="component" value="Unassembled WGS sequence"/>
</dbReference>
<dbReference type="Pfam" id="PF19503">
    <property type="entry name" value="DUF6037"/>
    <property type="match status" value="1"/>
</dbReference>
<sequence>MSIPINFNNLKYLLNDMRNKNRIIEAFPFNYNQRQYAVILTRYKPDEPRPDDYAQAKLEFFNLNSENSIFAYADFYEVHFKSATDFINFFKINVQAGAAKIREIFQSFSNLFADFIPTQTKKDLDIIYKKIVATRLEPNSPNTIYCYDVRRNGKDKAGKPNRRSVENSEKAKILRPELYEKFKADSNYSFFFSDNPSDEKTDAEIIREVTNRQ</sequence>
<name>A0A0Y5UX00_NEIME</name>
<reference evidence="1 5" key="1">
    <citation type="submission" date="2016-02" db="EMBL/GenBank/DDBJ databases">
        <authorList>
            <consortium name="Pathogen Informatics"/>
        </authorList>
    </citation>
    <scope>NUCLEOTIDE SEQUENCE [LARGE SCALE GENOMIC DNA]</scope>
    <source>
        <strain evidence="1 5">2842STDY5881269</strain>
    </source>
</reference>
<dbReference type="Proteomes" id="UP000072443">
    <property type="component" value="Unassembled WGS sequence"/>
</dbReference>
<dbReference type="OMA" id="HEWKEKS"/>
<evidence type="ECO:0000313" key="1">
    <source>
        <dbReference type="EMBL" id="CWP38191.1"/>
    </source>
</evidence>
<dbReference type="EMBL" id="FEVP01000002">
    <property type="protein sequence ID" value="CWP38191.1"/>
    <property type="molecule type" value="Genomic_DNA"/>
</dbReference>
<dbReference type="EMBL" id="UGRP01000002">
    <property type="protein sequence ID" value="SUA29804.1"/>
    <property type="molecule type" value="Genomic_DNA"/>
</dbReference>
<gene>
    <name evidence="3" type="ORF">COH52_03465</name>
    <name evidence="2" type="ORF">COI09_00805</name>
    <name evidence="1" type="ORF">ERS514591_00264</name>
    <name evidence="4" type="ORF">NCTC8554_01805</name>
</gene>